<evidence type="ECO:0000313" key="2">
    <source>
        <dbReference type="EMBL" id="KRZ70212.1"/>
    </source>
</evidence>
<keyword evidence="4" id="KW-1185">Reference proteome</keyword>
<evidence type="ECO:0000313" key="4">
    <source>
        <dbReference type="Proteomes" id="UP000054843"/>
    </source>
</evidence>
<reference evidence="2 4" key="1">
    <citation type="submission" date="2015-01" db="EMBL/GenBank/DDBJ databases">
        <title>Evolution of Trichinella species and genotypes.</title>
        <authorList>
            <person name="Korhonen P.K."/>
            <person name="Edoardo P."/>
            <person name="Giuseppe L.R."/>
            <person name="Gasser R.B."/>
        </authorList>
    </citation>
    <scope>NUCLEOTIDE SEQUENCE [LARGE SCALE GENOMIC DNA]</scope>
    <source>
        <strain evidence="2">ISS1980</strain>
    </source>
</reference>
<name>A0A0V1MED3_9BILA</name>
<proteinExistence type="predicted"/>
<gene>
    <name evidence="3" type="ORF">T10_12883</name>
    <name evidence="2" type="ORF">T10_2721</name>
</gene>
<evidence type="ECO:0000313" key="3">
    <source>
        <dbReference type="EMBL" id="KRZ70224.1"/>
    </source>
</evidence>
<comment type="caution">
    <text evidence="2">The sequence shown here is derived from an EMBL/GenBank/DDBJ whole genome shotgun (WGS) entry which is preliminary data.</text>
</comment>
<feature type="region of interest" description="Disordered" evidence="1">
    <location>
        <begin position="118"/>
        <end position="147"/>
    </location>
</feature>
<dbReference type="EMBL" id="JYDO01000118">
    <property type="protein sequence ID" value="KRZ70224.1"/>
    <property type="molecule type" value="Genomic_DNA"/>
</dbReference>
<dbReference type="AlphaFoldDB" id="A0A0V1MED3"/>
<dbReference type="EMBL" id="JYDO01000118">
    <property type="protein sequence ID" value="KRZ70212.1"/>
    <property type="molecule type" value="Genomic_DNA"/>
</dbReference>
<protein>
    <submittedName>
        <fullName evidence="2">Uncharacterized protein</fullName>
    </submittedName>
</protein>
<accession>A0A0V1MED3</accession>
<dbReference type="Proteomes" id="UP000054843">
    <property type="component" value="Unassembled WGS sequence"/>
</dbReference>
<evidence type="ECO:0000256" key="1">
    <source>
        <dbReference type="SAM" id="MobiDB-lite"/>
    </source>
</evidence>
<sequence>MVRQSLLKRRDLRSQTMLIHPPHQLGTVDALCRSLPTTCAVCQDEHRRRVAAARRSLCFIRLCQGHRAKHWKYYTSGMLNSPLADDLPIRPANTNSERTGQLSINTAETSTFQWLQESSCPSPVGQHPRSKSNPLPDSKGHSLRCKW</sequence>
<organism evidence="2 4">
    <name type="scientific">Trichinella papuae</name>
    <dbReference type="NCBI Taxonomy" id="268474"/>
    <lineage>
        <taxon>Eukaryota</taxon>
        <taxon>Metazoa</taxon>
        <taxon>Ecdysozoa</taxon>
        <taxon>Nematoda</taxon>
        <taxon>Enoplea</taxon>
        <taxon>Dorylaimia</taxon>
        <taxon>Trichinellida</taxon>
        <taxon>Trichinellidae</taxon>
        <taxon>Trichinella</taxon>
    </lineage>
</organism>